<gene>
    <name evidence="8" type="ORF">CLV62_10434</name>
</gene>
<dbReference type="EMBL" id="QICL01000004">
    <property type="protein sequence ID" value="PXV66774.1"/>
    <property type="molecule type" value="Genomic_DNA"/>
</dbReference>
<keyword evidence="4" id="KW-0560">Oxidoreductase</keyword>
<comment type="similarity">
    <text evidence="5">Belongs to the zinc-containing alcohol dehydrogenase family.</text>
</comment>
<dbReference type="SUPFAM" id="SSF50129">
    <property type="entry name" value="GroES-like"/>
    <property type="match status" value="1"/>
</dbReference>
<keyword evidence="2 5" id="KW-0479">Metal-binding</keyword>
<dbReference type="InterPro" id="IPR002328">
    <property type="entry name" value="ADH_Zn_CS"/>
</dbReference>
<dbReference type="AlphaFoldDB" id="A0A2V3PQV9"/>
<dbReference type="Pfam" id="PF08240">
    <property type="entry name" value="ADH_N"/>
    <property type="match status" value="1"/>
</dbReference>
<dbReference type="GO" id="GO:0016616">
    <property type="term" value="F:oxidoreductase activity, acting on the CH-OH group of donors, NAD or NADP as acceptor"/>
    <property type="evidence" value="ECO:0007669"/>
    <property type="project" value="InterPro"/>
</dbReference>
<evidence type="ECO:0000256" key="2">
    <source>
        <dbReference type="ARBA" id="ARBA00022723"/>
    </source>
</evidence>
<feature type="chain" id="PRO_5015854760" evidence="6">
    <location>
        <begin position="24"/>
        <end position="378"/>
    </location>
</feature>
<dbReference type="Proteomes" id="UP000247973">
    <property type="component" value="Unassembled WGS sequence"/>
</dbReference>
<dbReference type="GO" id="GO:0008270">
    <property type="term" value="F:zinc ion binding"/>
    <property type="evidence" value="ECO:0007669"/>
    <property type="project" value="InterPro"/>
</dbReference>
<accession>A0A2V3PQV9</accession>
<dbReference type="RefSeq" id="WP_110309737.1">
    <property type="nucleotide sequence ID" value="NZ_QICL01000004.1"/>
</dbReference>
<dbReference type="InterPro" id="IPR047109">
    <property type="entry name" value="CAD-like"/>
</dbReference>
<feature type="domain" description="Enoyl reductase (ER)" evidence="7">
    <location>
        <begin position="40"/>
        <end position="372"/>
    </location>
</feature>
<evidence type="ECO:0000256" key="4">
    <source>
        <dbReference type="ARBA" id="ARBA00023002"/>
    </source>
</evidence>
<dbReference type="PROSITE" id="PS00059">
    <property type="entry name" value="ADH_ZINC"/>
    <property type="match status" value="1"/>
</dbReference>
<evidence type="ECO:0000313" key="9">
    <source>
        <dbReference type="Proteomes" id="UP000247973"/>
    </source>
</evidence>
<comment type="caution">
    <text evidence="8">The sequence shown here is derived from an EMBL/GenBank/DDBJ whole genome shotgun (WGS) entry which is preliminary data.</text>
</comment>
<evidence type="ECO:0000256" key="6">
    <source>
        <dbReference type="SAM" id="SignalP"/>
    </source>
</evidence>
<dbReference type="PANTHER" id="PTHR42683">
    <property type="entry name" value="ALDEHYDE REDUCTASE"/>
    <property type="match status" value="1"/>
</dbReference>
<dbReference type="InterPro" id="IPR013149">
    <property type="entry name" value="ADH-like_C"/>
</dbReference>
<proteinExistence type="inferred from homology"/>
<dbReference type="Gene3D" id="3.90.180.10">
    <property type="entry name" value="Medium-chain alcohol dehydrogenases, catalytic domain"/>
    <property type="match status" value="1"/>
</dbReference>
<reference evidence="8 9" key="1">
    <citation type="submission" date="2018-03" db="EMBL/GenBank/DDBJ databases">
        <title>Genomic Encyclopedia of Archaeal and Bacterial Type Strains, Phase II (KMG-II): from individual species to whole genera.</title>
        <authorList>
            <person name="Goeker M."/>
        </authorList>
    </citation>
    <scope>NUCLEOTIDE SEQUENCE [LARGE SCALE GENOMIC DNA]</scope>
    <source>
        <strain evidence="8 9">DSM 100214</strain>
    </source>
</reference>
<keyword evidence="3 5" id="KW-0862">Zinc</keyword>
<dbReference type="InterPro" id="IPR011032">
    <property type="entry name" value="GroES-like_sf"/>
</dbReference>
<dbReference type="Gene3D" id="3.40.50.720">
    <property type="entry name" value="NAD(P)-binding Rossmann-like Domain"/>
    <property type="match status" value="1"/>
</dbReference>
<dbReference type="SUPFAM" id="SSF51735">
    <property type="entry name" value="NAD(P)-binding Rossmann-fold domains"/>
    <property type="match status" value="1"/>
</dbReference>
<name>A0A2V3PQV9_9BACT</name>
<dbReference type="FunFam" id="3.40.50.720:FF:000473">
    <property type="entry name" value="NADP-dependent alcohol dehydrogenase"/>
    <property type="match status" value="1"/>
</dbReference>
<keyword evidence="6" id="KW-0732">Signal</keyword>
<dbReference type="OrthoDB" id="9806940at2"/>
<evidence type="ECO:0000313" key="8">
    <source>
        <dbReference type="EMBL" id="PXV66774.1"/>
    </source>
</evidence>
<evidence type="ECO:0000256" key="5">
    <source>
        <dbReference type="RuleBase" id="RU361277"/>
    </source>
</evidence>
<dbReference type="InterPro" id="IPR013154">
    <property type="entry name" value="ADH-like_N"/>
</dbReference>
<dbReference type="Pfam" id="PF00107">
    <property type="entry name" value="ADH_zinc_N"/>
    <property type="match status" value="1"/>
</dbReference>
<evidence type="ECO:0000256" key="1">
    <source>
        <dbReference type="ARBA" id="ARBA00001947"/>
    </source>
</evidence>
<dbReference type="CDD" id="cd05283">
    <property type="entry name" value="CAD1"/>
    <property type="match status" value="1"/>
</dbReference>
<feature type="signal peptide" evidence="6">
    <location>
        <begin position="1"/>
        <end position="23"/>
    </location>
</feature>
<dbReference type="InterPro" id="IPR036291">
    <property type="entry name" value="NAD(P)-bd_dom_sf"/>
</dbReference>
<evidence type="ECO:0000256" key="3">
    <source>
        <dbReference type="ARBA" id="ARBA00022833"/>
    </source>
</evidence>
<evidence type="ECO:0000259" key="7">
    <source>
        <dbReference type="SMART" id="SM00829"/>
    </source>
</evidence>
<keyword evidence="9" id="KW-1185">Reference proteome</keyword>
<dbReference type="SMART" id="SM00829">
    <property type="entry name" value="PKS_ER"/>
    <property type="match status" value="1"/>
</dbReference>
<dbReference type="InterPro" id="IPR020843">
    <property type="entry name" value="ER"/>
</dbReference>
<organism evidence="8 9">
    <name type="scientific">Dysgonomonas alginatilytica</name>
    <dbReference type="NCBI Taxonomy" id="1605892"/>
    <lineage>
        <taxon>Bacteria</taxon>
        <taxon>Pseudomonadati</taxon>
        <taxon>Bacteroidota</taxon>
        <taxon>Bacteroidia</taxon>
        <taxon>Bacteroidales</taxon>
        <taxon>Dysgonomonadaceae</taxon>
        <taxon>Dysgonomonas</taxon>
    </lineage>
</organism>
<protein>
    <submittedName>
        <fullName evidence="8">Putative zinc-type alcohol dehydrogenase-like protein</fullName>
    </submittedName>
</protein>
<sequence length="378" mass="41694">MRKLALHILLSFIFVFFCNYLQAQTNPSHNERIHTKAYAGMDAKSDLVPYEFERRAVGDNDILIDILYSGICHSDIHTVKGDWGGTPYPCVPGHEIVGRVTKAGKNVHKFKVGDIAGVGCMVNSCGECEYCKAGEEQFCTKGATYTYGSSEDEGYTKGGYSTNIVVKESFAITVPNNVPLDKVAPLLCAGVTTYSPLRYNHVKKGDKVAVAGFGGLGHMAVQYAISMGAEVTVFDITDDKRQAALDMGAVKYVNTKNEGEMKGLNNSFNLLISTIPFAFKVEPYMAMLKVDGTMVLLGVPPIDQTPTLSTYALWSRRKIYHSLIGGIRETQEMLDYSVKNNIYPKVVVIPIQKINEAYKNVLDGKVQFRYVIDMASLK</sequence>
<comment type="cofactor">
    <cofactor evidence="1 5">
        <name>Zn(2+)</name>
        <dbReference type="ChEBI" id="CHEBI:29105"/>
    </cofactor>
</comment>